<dbReference type="Pfam" id="PF10150">
    <property type="entry name" value="RNase_E_G"/>
    <property type="match status" value="1"/>
</dbReference>
<name>A0A6P1NF74_9PROT</name>
<feature type="domain" description="RNA-binding protein AU-1/Ribonuclease E/G" evidence="3">
    <location>
        <begin position="181"/>
        <end position="272"/>
    </location>
</feature>
<dbReference type="KEGG" id="bomb:GT348_08210"/>
<organism evidence="4 5">
    <name type="scientific">Aristophania vespae</name>
    <dbReference type="NCBI Taxonomy" id="2697033"/>
    <lineage>
        <taxon>Bacteria</taxon>
        <taxon>Pseudomonadati</taxon>
        <taxon>Pseudomonadota</taxon>
        <taxon>Alphaproteobacteria</taxon>
        <taxon>Acetobacterales</taxon>
        <taxon>Acetobacteraceae</taxon>
        <taxon>Aristophania</taxon>
    </lineage>
</organism>
<dbReference type="Proteomes" id="UP000463975">
    <property type="component" value="Chromosome"/>
</dbReference>
<dbReference type="AlphaFoldDB" id="A0A6P1NF74"/>
<dbReference type="GO" id="GO:0016787">
    <property type="term" value="F:hydrolase activity"/>
    <property type="evidence" value="ECO:0007669"/>
    <property type="project" value="UniProtKB-KW"/>
</dbReference>
<proteinExistence type="predicted"/>
<evidence type="ECO:0000256" key="2">
    <source>
        <dbReference type="ARBA" id="ARBA00022884"/>
    </source>
</evidence>
<sequence>MHIQLSGSPGELRFTLLQADHICDVALWRPGSPDGWQDQHLVRILSKESGLDGAFVQLESKEEGFLSTKAKLQEGQLVKAEVIRAAQNNKGLRLKLISQENDSTHTTPKLLKAGPHPLDDLCSQAPQAPIFYEDATLAAQIPAKFRPLLERIAQKETSFLDSEWEELLEPTIMVGPLTAHISVTPALTSIDLDSASHPDFEANVRAFKALTHQIRLRNLSGTILIDPAGIRTKKRPALLKFLQEAFFNEQDPLCPKVLGMTPSGLFEVVRPRRRPPLYESFSSPHGRGLAILRTILREKAQGTTLCAPASIIHALESDPKALIYFEREWGKKLHFSVSTEHSFRCWSLN</sequence>
<dbReference type="RefSeq" id="WP_160619281.1">
    <property type="nucleotide sequence ID" value="NZ_CP047652.1"/>
</dbReference>
<dbReference type="InterPro" id="IPR019307">
    <property type="entry name" value="RNA-bd_AU-1/RNase_E/G"/>
</dbReference>
<dbReference type="GO" id="GO:0003723">
    <property type="term" value="F:RNA binding"/>
    <property type="evidence" value="ECO:0007669"/>
    <property type="project" value="UniProtKB-KW"/>
</dbReference>
<dbReference type="CDD" id="cd00164">
    <property type="entry name" value="S1_like"/>
    <property type="match status" value="1"/>
</dbReference>
<dbReference type="EMBL" id="CP047652">
    <property type="protein sequence ID" value="QHI96209.1"/>
    <property type="molecule type" value="Genomic_DNA"/>
</dbReference>
<evidence type="ECO:0000313" key="5">
    <source>
        <dbReference type="Proteomes" id="UP000463975"/>
    </source>
</evidence>
<gene>
    <name evidence="4" type="ORF">GT348_08210</name>
</gene>
<reference evidence="4 5" key="1">
    <citation type="submission" date="2020-01" db="EMBL/GenBank/DDBJ databases">
        <title>Genome sequencing of strain KACC 21507.</title>
        <authorList>
            <person name="Heo J."/>
            <person name="Kim S.-J."/>
            <person name="Kim J.-S."/>
            <person name="Hong S.-B."/>
            <person name="Kwon S.-W."/>
        </authorList>
    </citation>
    <scope>NUCLEOTIDE SEQUENCE [LARGE SCALE GENOMIC DNA]</scope>
    <source>
        <strain evidence="4 5">KACC 21507</strain>
    </source>
</reference>
<keyword evidence="1" id="KW-0378">Hydrolase</keyword>
<keyword evidence="5" id="KW-1185">Reference proteome</keyword>
<evidence type="ECO:0000259" key="3">
    <source>
        <dbReference type="Pfam" id="PF10150"/>
    </source>
</evidence>
<protein>
    <recommendedName>
        <fullName evidence="3">RNA-binding protein AU-1/Ribonuclease E/G domain-containing protein</fullName>
    </recommendedName>
</protein>
<accession>A0A6P1NF74</accession>
<evidence type="ECO:0000313" key="4">
    <source>
        <dbReference type="EMBL" id="QHI96209.1"/>
    </source>
</evidence>
<keyword evidence="2" id="KW-0694">RNA-binding</keyword>
<evidence type="ECO:0000256" key="1">
    <source>
        <dbReference type="ARBA" id="ARBA00022801"/>
    </source>
</evidence>